<organism evidence="10 11">
    <name type="scientific">Podarcis lilfordi</name>
    <name type="common">Lilford's wall lizard</name>
    <dbReference type="NCBI Taxonomy" id="74358"/>
    <lineage>
        <taxon>Eukaryota</taxon>
        <taxon>Metazoa</taxon>
        <taxon>Chordata</taxon>
        <taxon>Craniata</taxon>
        <taxon>Vertebrata</taxon>
        <taxon>Euteleostomi</taxon>
        <taxon>Lepidosauria</taxon>
        <taxon>Squamata</taxon>
        <taxon>Bifurcata</taxon>
        <taxon>Unidentata</taxon>
        <taxon>Episquamata</taxon>
        <taxon>Laterata</taxon>
        <taxon>Lacertibaenia</taxon>
        <taxon>Lacertidae</taxon>
        <taxon>Podarcis</taxon>
    </lineage>
</organism>
<comment type="function">
    <text evidence="8">Lipase that preferentially hydrolysis medium-chain saturated monoacylglycerols including 2-arachidonoylglycerol. Through 2-arachidonoylglycerol degradation may regulate endocannabinoid signaling pathways. Also has a lysophosphatidyl lipase activity with a preference for lysophosphatidylglycerol among other lysophospholipids. Also able to degrade bis(monoacylglycero)phosphate (BMP) and constitutes the major enzyme for BMP catabolism. BMP, also known as lysobisphosphatidic acid, is enriched in late endosomes and lysosomes and plays a key role in the formation of intraluminal vesicles and in lipid sorting.</text>
</comment>
<comment type="catalytic activity">
    <reaction evidence="7">
        <text>1-dodecanoylglycerol + H2O = dodecanoate + glycerol + H(+)</text>
        <dbReference type="Rhea" id="RHEA:44316"/>
        <dbReference type="ChEBI" id="CHEBI:15377"/>
        <dbReference type="ChEBI" id="CHEBI:15378"/>
        <dbReference type="ChEBI" id="CHEBI:17754"/>
        <dbReference type="ChEBI" id="CHEBI:18262"/>
        <dbReference type="ChEBI" id="CHEBI:75539"/>
    </reaction>
</comment>
<sequence length="322" mass="36853">MLMLIAFFFVGIFSTIFNRRYSHWTLLLFRIMIRCKRLKRGMKVKFVEHEGYRFCYFCRGKPGSQPSVLMLHGFSFNKDMWLDTIKLFPKDLHVVCLDMPGHGETTRLLAESYTAVNQAKMIHQFVECIGLNQKPFHLVGMSMGGTIAGIYAAQYPSDVSHLSLLCPPGLRYAADNEFIKHLKELRKSTNSHSNPLVPLTVKQGERQHAWKSSRVKRPQKQASLCFFLGKGFLDMSSKESRYHLHDSMSKIRAPAQIIWGREDKVMDPSGAEMLAKAIPASQVHILKKCGHFITLDRPRKLSKLLLEFHYSVCGTAENKKMA</sequence>
<dbReference type="GO" id="GO:0005765">
    <property type="term" value="C:lysosomal membrane"/>
    <property type="evidence" value="ECO:0007669"/>
    <property type="project" value="UniProtKB-SubCell"/>
</dbReference>
<protein>
    <recommendedName>
        <fullName evidence="3">acylglycerol lipase</fullName>
        <ecNumber evidence="3">3.1.1.23</ecNumber>
    </recommendedName>
</protein>
<evidence type="ECO:0000256" key="6">
    <source>
        <dbReference type="ARBA" id="ARBA00046308"/>
    </source>
</evidence>
<feature type="domain" description="AB hydrolase-1" evidence="9">
    <location>
        <begin position="66"/>
        <end position="298"/>
    </location>
</feature>
<keyword evidence="11" id="KW-1185">Reference proteome</keyword>
<reference evidence="10" key="1">
    <citation type="submission" date="2022-12" db="EMBL/GenBank/DDBJ databases">
        <authorList>
            <person name="Alioto T."/>
            <person name="Alioto T."/>
            <person name="Gomez Garrido J."/>
        </authorList>
    </citation>
    <scope>NUCLEOTIDE SEQUENCE</scope>
</reference>
<evidence type="ECO:0000259" key="9">
    <source>
        <dbReference type="Pfam" id="PF00561"/>
    </source>
</evidence>
<dbReference type="EC" id="3.1.1.23" evidence="3"/>
<dbReference type="InterPro" id="IPR000073">
    <property type="entry name" value="AB_hydrolase_1"/>
</dbReference>
<name>A0AA35JZM7_9SAUR</name>
<evidence type="ECO:0000256" key="2">
    <source>
        <dbReference type="ARBA" id="ARBA00008645"/>
    </source>
</evidence>
<dbReference type="PANTHER" id="PTHR43798">
    <property type="entry name" value="MONOACYLGLYCEROL LIPASE"/>
    <property type="match status" value="1"/>
</dbReference>
<dbReference type="GO" id="GO:0046464">
    <property type="term" value="P:acylglycerol catabolic process"/>
    <property type="evidence" value="ECO:0007669"/>
    <property type="project" value="TreeGrafter"/>
</dbReference>
<dbReference type="Gene3D" id="3.40.50.1820">
    <property type="entry name" value="alpha/beta hydrolase"/>
    <property type="match status" value="1"/>
</dbReference>
<dbReference type="GO" id="GO:0032281">
    <property type="term" value="C:AMPA glutamate receptor complex"/>
    <property type="evidence" value="ECO:0007669"/>
    <property type="project" value="TreeGrafter"/>
</dbReference>
<dbReference type="GO" id="GO:0031902">
    <property type="term" value="C:late endosome membrane"/>
    <property type="evidence" value="ECO:0007669"/>
    <property type="project" value="UniProtKB-SubCell"/>
</dbReference>
<dbReference type="AlphaFoldDB" id="A0AA35JZM7"/>
<dbReference type="InterPro" id="IPR000639">
    <property type="entry name" value="Epox_hydrolase-like"/>
</dbReference>
<dbReference type="GO" id="GO:0031966">
    <property type="term" value="C:mitochondrial membrane"/>
    <property type="evidence" value="ECO:0007669"/>
    <property type="project" value="UniProtKB-SubCell"/>
</dbReference>
<comment type="catalytic activity">
    <reaction evidence="1">
        <text>Hydrolyzes glycerol monoesters of long-chain fatty acids.</text>
        <dbReference type="EC" id="3.1.1.23"/>
    </reaction>
</comment>
<evidence type="ECO:0000313" key="11">
    <source>
        <dbReference type="Proteomes" id="UP001178461"/>
    </source>
</evidence>
<evidence type="ECO:0000256" key="3">
    <source>
        <dbReference type="ARBA" id="ARBA00013254"/>
    </source>
</evidence>
<proteinExistence type="inferred from homology"/>
<dbReference type="PRINTS" id="PR00412">
    <property type="entry name" value="EPOXHYDRLASE"/>
</dbReference>
<dbReference type="Proteomes" id="UP001178461">
    <property type="component" value="Chromosome 2"/>
</dbReference>
<accession>A0AA35JZM7</accession>
<evidence type="ECO:0000256" key="4">
    <source>
        <dbReference type="ARBA" id="ARBA00037797"/>
    </source>
</evidence>
<evidence type="ECO:0000256" key="1">
    <source>
        <dbReference type="ARBA" id="ARBA00001613"/>
    </source>
</evidence>
<dbReference type="EMBL" id="OX395127">
    <property type="protein sequence ID" value="CAI5767628.1"/>
    <property type="molecule type" value="Genomic_DNA"/>
</dbReference>
<dbReference type="PANTHER" id="PTHR43798:SF5">
    <property type="entry name" value="MONOACYLGLYCEROL LIPASE ABHD6"/>
    <property type="match status" value="1"/>
</dbReference>
<evidence type="ECO:0000313" key="10">
    <source>
        <dbReference type="EMBL" id="CAI5767628.1"/>
    </source>
</evidence>
<evidence type="ECO:0000256" key="5">
    <source>
        <dbReference type="ARBA" id="ARBA00037874"/>
    </source>
</evidence>
<dbReference type="GO" id="GO:0047372">
    <property type="term" value="F:monoacylglycerol lipase activity"/>
    <property type="evidence" value="ECO:0007669"/>
    <property type="project" value="UniProtKB-EC"/>
</dbReference>
<dbReference type="SUPFAM" id="SSF53474">
    <property type="entry name" value="alpha/beta-Hydrolases"/>
    <property type="match status" value="1"/>
</dbReference>
<dbReference type="PRINTS" id="PR00111">
    <property type="entry name" value="ABHYDROLASE"/>
</dbReference>
<dbReference type="InterPro" id="IPR050266">
    <property type="entry name" value="AB_hydrolase_sf"/>
</dbReference>
<evidence type="ECO:0000256" key="8">
    <source>
        <dbReference type="ARBA" id="ARBA00049568"/>
    </source>
</evidence>
<dbReference type="Pfam" id="PF00561">
    <property type="entry name" value="Abhydrolase_1"/>
    <property type="match status" value="1"/>
</dbReference>
<comment type="similarity">
    <text evidence="2">Belongs to the AB hydrolase superfamily.</text>
</comment>
<evidence type="ECO:0000256" key="7">
    <source>
        <dbReference type="ARBA" id="ARBA00047662"/>
    </source>
</evidence>
<gene>
    <name evidence="10" type="ORF">PODLI_1B041334</name>
</gene>
<comment type="subcellular location">
    <subcellularLocation>
        <location evidence="4">Late endosome membrane</location>
        <topology evidence="4">Single-pass type II membrane protein</topology>
    </subcellularLocation>
    <subcellularLocation>
        <location evidence="5">Lysosome membrane</location>
        <topology evidence="5">Single-pass type II membrane protein</topology>
    </subcellularLocation>
    <subcellularLocation>
        <location evidence="6">Mitochondrion membrane</location>
        <topology evidence="6">Single-pass type II membrane protein</topology>
    </subcellularLocation>
</comment>
<dbReference type="InterPro" id="IPR029058">
    <property type="entry name" value="AB_hydrolase_fold"/>
</dbReference>